<organism evidence="11 12">
    <name type="scientific">Aspergillus leporis</name>
    <dbReference type="NCBI Taxonomy" id="41062"/>
    <lineage>
        <taxon>Eukaryota</taxon>
        <taxon>Fungi</taxon>
        <taxon>Dikarya</taxon>
        <taxon>Ascomycota</taxon>
        <taxon>Pezizomycotina</taxon>
        <taxon>Eurotiomycetes</taxon>
        <taxon>Eurotiomycetidae</taxon>
        <taxon>Eurotiales</taxon>
        <taxon>Aspergillaceae</taxon>
        <taxon>Aspergillus</taxon>
        <taxon>Aspergillus subgen. Circumdati</taxon>
    </lineage>
</organism>
<dbReference type="PANTHER" id="PTHR47540:SF3">
    <property type="entry name" value="ZN(II)2CYS6 TRANSCRIPTION FACTOR (EUROFUNG)"/>
    <property type="match status" value="1"/>
</dbReference>
<name>A0A5N5WHA9_9EURO</name>
<dbReference type="SUPFAM" id="SSF57701">
    <property type="entry name" value="Zn2/Cys6 DNA-binding domain"/>
    <property type="match status" value="1"/>
</dbReference>
<feature type="region of interest" description="Disordered" evidence="8">
    <location>
        <begin position="631"/>
        <end position="663"/>
    </location>
</feature>
<reference evidence="11 12" key="1">
    <citation type="submission" date="2019-04" db="EMBL/GenBank/DDBJ databases">
        <title>Friends and foes A comparative genomics study of 23 Aspergillus species from section Flavi.</title>
        <authorList>
            <consortium name="DOE Joint Genome Institute"/>
            <person name="Kjaerbolling I."/>
            <person name="Vesth T."/>
            <person name="Frisvad J.C."/>
            <person name="Nybo J.L."/>
            <person name="Theobald S."/>
            <person name="Kildgaard S."/>
            <person name="Isbrandt T."/>
            <person name="Kuo A."/>
            <person name="Sato A."/>
            <person name="Lyhne E.K."/>
            <person name="Kogle M.E."/>
            <person name="Wiebenga A."/>
            <person name="Kun R.S."/>
            <person name="Lubbers R.J."/>
            <person name="Makela M.R."/>
            <person name="Barry K."/>
            <person name="Chovatia M."/>
            <person name="Clum A."/>
            <person name="Daum C."/>
            <person name="Haridas S."/>
            <person name="He G."/>
            <person name="LaButti K."/>
            <person name="Lipzen A."/>
            <person name="Mondo S."/>
            <person name="Riley R."/>
            <person name="Salamov A."/>
            <person name="Simmons B.A."/>
            <person name="Magnuson J.K."/>
            <person name="Henrissat B."/>
            <person name="Mortensen U.H."/>
            <person name="Larsen T.O."/>
            <person name="Devries R.P."/>
            <person name="Grigoriev I.V."/>
            <person name="Machida M."/>
            <person name="Baker S.E."/>
            <person name="Andersen M.R."/>
        </authorList>
    </citation>
    <scope>NUCLEOTIDE SEQUENCE [LARGE SCALE GENOMIC DNA]</scope>
    <source>
        <strain evidence="11 12">CBS 151.66</strain>
    </source>
</reference>
<evidence type="ECO:0000313" key="12">
    <source>
        <dbReference type="Proteomes" id="UP000326565"/>
    </source>
</evidence>
<evidence type="ECO:0000256" key="2">
    <source>
        <dbReference type="ARBA" id="ARBA00022723"/>
    </source>
</evidence>
<sequence length="739" mass="83017">MDLDDSHSRKRRCVKERIRVTRACDICKRKKLRCSGTIPCSLCQRSNLHCQYKAEYTRGRLPPIPPLQQAPKASDVVDQRMGQSPGSQTDRYPPSPGVQTSVGHLLPQVDQDASNPPSRVSPEPHQTDREGHYVGPSSGVSFLIRVQKRLNENIAIPLNNPIFSFGDAPLPKSDPSLLVLPKKSDASALVSRYFDFAFPTHRFLHQQQVEGWLDDLYDRLDEPHTPEPGEREIRALLLMVFSQATQYQPESGRSSSASIKSAVYFAASEHHLVAETGPIRLTSVQVRLAQCFYLLSESRINHCWSLFGTTARLAIAIGLHRRRRREHAGTLSLIEQECGKRVFWCAYSLDNYLSAALGRPRVFHDGDIDQDLPEIAEDNQITASAILRSMSNTQSLMLAPVYHAKLSRIISGILQDLYGIQRLALESQVSAAGRYAAQLTQWRRELSGFLDLPSVNLLKLTYQRQYTVLNIAFYHAYILLYRPFVLKSFMSLTKEVNRRNGQLHKMIDQNVESCLEAATKIVAIVHELCEGRRMYRAFWFTHYYAFSAVVVLYVHFIRNCSRKSSPEANLAYYTAGKQGQEDLASCGSHSSFAQRYAMVLEELRKEADKAKSQVENPTIERPMAGSYLSSTAREISGSQRQTRQSDQAKGQHASSSTNPSHNIADVSEQGISREQFPAEIFGQQHEQQAFVAESLDDVSPPSYIADLASWGEFDSLATTGLADFGNFFPFEGLQGFGVE</sequence>
<dbReference type="GO" id="GO:0043565">
    <property type="term" value="F:sequence-specific DNA binding"/>
    <property type="evidence" value="ECO:0007669"/>
    <property type="project" value="TreeGrafter"/>
</dbReference>
<dbReference type="GO" id="GO:0008270">
    <property type="term" value="F:zinc ion binding"/>
    <property type="evidence" value="ECO:0007669"/>
    <property type="project" value="InterPro"/>
</dbReference>
<dbReference type="SMART" id="SM00906">
    <property type="entry name" value="Fungal_trans"/>
    <property type="match status" value="1"/>
</dbReference>
<dbReference type="GO" id="GO:0045944">
    <property type="term" value="P:positive regulation of transcription by RNA polymerase II"/>
    <property type="evidence" value="ECO:0007669"/>
    <property type="project" value="TreeGrafter"/>
</dbReference>
<keyword evidence="2" id="KW-0479">Metal-binding</keyword>
<keyword evidence="7" id="KW-0175">Coiled coil</keyword>
<evidence type="ECO:0000259" key="10">
    <source>
        <dbReference type="PROSITE" id="PS50048"/>
    </source>
</evidence>
<evidence type="ECO:0000256" key="6">
    <source>
        <dbReference type="ARBA" id="ARBA00023242"/>
    </source>
</evidence>
<dbReference type="Proteomes" id="UP000326565">
    <property type="component" value="Unassembled WGS sequence"/>
</dbReference>
<gene>
    <name evidence="11" type="ORF">BDV29DRAFT_199849</name>
</gene>
<evidence type="ECO:0000256" key="3">
    <source>
        <dbReference type="ARBA" id="ARBA00023015"/>
    </source>
</evidence>
<accession>A0A5N5WHA9</accession>
<dbReference type="Pfam" id="PF04082">
    <property type="entry name" value="Fungal_trans"/>
    <property type="match status" value="1"/>
</dbReference>
<dbReference type="GO" id="GO:0005634">
    <property type="term" value="C:nucleus"/>
    <property type="evidence" value="ECO:0007669"/>
    <property type="project" value="UniProtKB-SubCell"/>
</dbReference>
<feature type="compositionally biased region" description="Polar residues" evidence="8">
    <location>
        <begin position="631"/>
        <end position="661"/>
    </location>
</feature>
<dbReference type="CDD" id="cd00067">
    <property type="entry name" value="GAL4"/>
    <property type="match status" value="1"/>
</dbReference>
<feature type="domain" description="Zn(2)-C6 fungal-type" evidence="10">
    <location>
        <begin position="23"/>
        <end position="52"/>
    </location>
</feature>
<dbReference type="AlphaFoldDB" id="A0A5N5WHA9"/>
<keyword evidence="3" id="KW-0805">Transcription regulation</keyword>
<feature type="region of interest" description="Disordered" evidence="8">
    <location>
        <begin position="59"/>
        <end position="134"/>
    </location>
</feature>
<dbReference type="PANTHER" id="PTHR47540">
    <property type="entry name" value="THIAMINE REPRESSIBLE GENES REGULATORY PROTEIN THI5"/>
    <property type="match status" value="1"/>
</dbReference>
<dbReference type="PROSITE" id="PS00463">
    <property type="entry name" value="ZN2_CY6_FUNGAL_1"/>
    <property type="match status" value="1"/>
</dbReference>
<dbReference type="GO" id="GO:0006351">
    <property type="term" value="P:DNA-templated transcription"/>
    <property type="evidence" value="ECO:0007669"/>
    <property type="project" value="InterPro"/>
</dbReference>
<dbReference type="InterPro" id="IPR051711">
    <property type="entry name" value="Stress_Response_Reg"/>
</dbReference>
<proteinExistence type="predicted"/>
<keyword evidence="5" id="KW-0804">Transcription</keyword>
<dbReference type="CDD" id="cd12148">
    <property type="entry name" value="fungal_TF_MHR"/>
    <property type="match status" value="1"/>
</dbReference>
<evidence type="ECO:0000256" key="9">
    <source>
        <dbReference type="SAM" id="Phobius"/>
    </source>
</evidence>
<keyword evidence="12" id="KW-1185">Reference proteome</keyword>
<keyword evidence="9" id="KW-0472">Membrane</keyword>
<evidence type="ECO:0000256" key="1">
    <source>
        <dbReference type="ARBA" id="ARBA00004123"/>
    </source>
</evidence>
<dbReference type="Gene3D" id="4.10.240.10">
    <property type="entry name" value="Zn(2)-C6 fungal-type DNA-binding domain"/>
    <property type="match status" value="1"/>
</dbReference>
<evidence type="ECO:0000256" key="8">
    <source>
        <dbReference type="SAM" id="MobiDB-lite"/>
    </source>
</evidence>
<feature type="transmembrane region" description="Helical" evidence="9">
    <location>
        <begin position="537"/>
        <end position="556"/>
    </location>
</feature>
<comment type="subcellular location">
    <subcellularLocation>
        <location evidence="1">Nucleus</location>
    </subcellularLocation>
</comment>
<protein>
    <submittedName>
        <fullName evidence="11">Fungal-specific transcription factor domain-containing protein</fullName>
    </submittedName>
</protein>
<evidence type="ECO:0000256" key="7">
    <source>
        <dbReference type="SAM" id="Coils"/>
    </source>
</evidence>
<feature type="coiled-coil region" evidence="7">
    <location>
        <begin position="593"/>
        <end position="620"/>
    </location>
</feature>
<dbReference type="InterPro" id="IPR007219">
    <property type="entry name" value="XnlR_reg_dom"/>
</dbReference>
<dbReference type="InterPro" id="IPR001138">
    <property type="entry name" value="Zn2Cys6_DnaBD"/>
</dbReference>
<evidence type="ECO:0000313" key="11">
    <source>
        <dbReference type="EMBL" id="KAB8067808.1"/>
    </source>
</evidence>
<evidence type="ECO:0000256" key="5">
    <source>
        <dbReference type="ARBA" id="ARBA00023163"/>
    </source>
</evidence>
<dbReference type="SMART" id="SM00066">
    <property type="entry name" value="GAL4"/>
    <property type="match status" value="1"/>
</dbReference>
<dbReference type="PROSITE" id="PS50048">
    <property type="entry name" value="ZN2_CY6_FUNGAL_2"/>
    <property type="match status" value="1"/>
</dbReference>
<keyword evidence="9" id="KW-1133">Transmembrane helix</keyword>
<keyword evidence="9" id="KW-0812">Transmembrane</keyword>
<dbReference type="Pfam" id="PF00172">
    <property type="entry name" value="Zn_clus"/>
    <property type="match status" value="1"/>
</dbReference>
<keyword evidence="6" id="KW-0539">Nucleus</keyword>
<keyword evidence="4" id="KW-0238">DNA-binding</keyword>
<evidence type="ECO:0000256" key="4">
    <source>
        <dbReference type="ARBA" id="ARBA00023125"/>
    </source>
</evidence>
<dbReference type="OrthoDB" id="4456959at2759"/>
<dbReference type="EMBL" id="ML732443">
    <property type="protein sequence ID" value="KAB8067808.1"/>
    <property type="molecule type" value="Genomic_DNA"/>
</dbReference>
<dbReference type="GO" id="GO:0000981">
    <property type="term" value="F:DNA-binding transcription factor activity, RNA polymerase II-specific"/>
    <property type="evidence" value="ECO:0007669"/>
    <property type="project" value="InterPro"/>
</dbReference>
<feature type="compositionally biased region" description="Polar residues" evidence="8">
    <location>
        <begin position="81"/>
        <end position="90"/>
    </location>
</feature>
<dbReference type="InterPro" id="IPR036864">
    <property type="entry name" value="Zn2-C6_fun-type_DNA-bd_sf"/>
</dbReference>